<dbReference type="EMBL" id="BTGB01000001">
    <property type="protein sequence ID" value="GMM44181.1"/>
    <property type="molecule type" value="Genomic_DNA"/>
</dbReference>
<organism evidence="7 8">
    <name type="scientific">Pichia kluyveri</name>
    <name type="common">Yeast</name>
    <dbReference type="NCBI Taxonomy" id="36015"/>
    <lineage>
        <taxon>Eukaryota</taxon>
        <taxon>Fungi</taxon>
        <taxon>Dikarya</taxon>
        <taxon>Ascomycota</taxon>
        <taxon>Saccharomycotina</taxon>
        <taxon>Pichiomycetes</taxon>
        <taxon>Pichiales</taxon>
        <taxon>Pichiaceae</taxon>
        <taxon>Pichia</taxon>
    </lineage>
</organism>
<sequence length="415" mass="47726">MSKHRFYFHLLEMTIVQMLKAQGFDKAANNRIIEIFTDIAIRYIDLLVKTIVKYMELRGDYHPNIKDLSRTFLELGVFTPNKKLDKNSKNPITLKGIDNFEKWFNSEINERMREVGRPNREFLEERKKSKINALNVNSKMDSLTKALDEQSKQAQLLNPTMPYLPSPSQINKLTPTAQPFLQFSSLSGNNNNNLNNNNNNSNDDNLEEDDYEIPQSAIEEDWIQYLIRDQIQSYLLTQKHNIRQTNSNGGVAVTSSNSNLTSTSNNKNAETNNVKPTLFKGTVLENYIPHDLQKVVHDDRKNDINNNNNFIIAGPISEKLLHTFPYYKSDDENDSDSDSDNDYNMNDINENNNNGTNNDINMGNNNDNNYNNNTNSGLAAYDYYEHHKLYDDEMEDLDLYGQGDDATSNDLNLFG</sequence>
<dbReference type="GO" id="GO:0005634">
    <property type="term" value="C:nucleus"/>
    <property type="evidence" value="ECO:0007669"/>
    <property type="project" value="UniProtKB-SubCell"/>
</dbReference>
<accession>A0AAV5QYY3</accession>
<dbReference type="SMART" id="SM00576">
    <property type="entry name" value="BTP"/>
    <property type="match status" value="1"/>
</dbReference>
<feature type="region of interest" description="Disordered" evidence="5">
    <location>
        <begin position="182"/>
        <end position="207"/>
    </location>
</feature>
<evidence type="ECO:0000256" key="2">
    <source>
        <dbReference type="ARBA" id="ARBA00023015"/>
    </source>
</evidence>
<evidence type="ECO:0000256" key="5">
    <source>
        <dbReference type="SAM" id="MobiDB-lite"/>
    </source>
</evidence>
<dbReference type="Gene3D" id="1.10.20.10">
    <property type="entry name" value="Histone, subunit A"/>
    <property type="match status" value="1"/>
</dbReference>
<feature type="domain" description="Bromodomain associated" evidence="6">
    <location>
        <begin position="4"/>
        <end position="81"/>
    </location>
</feature>
<evidence type="ECO:0000256" key="3">
    <source>
        <dbReference type="ARBA" id="ARBA00023163"/>
    </source>
</evidence>
<dbReference type="AlphaFoldDB" id="A0AAV5QYY3"/>
<comment type="caution">
    <text evidence="7">The sequence shown here is derived from an EMBL/GenBank/DDBJ whole genome shotgun (WGS) entry which is preliminary data.</text>
</comment>
<evidence type="ECO:0000256" key="1">
    <source>
        <dbReference type="ARBA" id="ARBA00004123"/>
    </source>
</evidence>
<feature type="compositionally biased region" description="Low complexity" evidence="5">
    <location>
        <begin position="342"/>
        <end position="373"/>
    </location>
</feature>
<evidence type="ECO:0000313" key="8">
    <source>
        <dbReference type="Proteomes" id="UP001378960"/>
    </source>
</evidence>
<feature type="region of interest" description="Disordered" evidence="5">
    <location>
        <begin position="327"/>
        <end position="373"/>
    </location>
</feature>
<feature type="compositionally biased region" description="Acidic residues" evidence="5">
    <location>
        <begin position="331"/>
        <end position="341"/>
    </location>
</feature>
<keyword evidence="3" id="KW-0804">Transcription</keyword>
<name>A0AAV5QYY3_PICKL</name>
<dbReference type="InterPro" id="IPR009072">
    <property type="entry name" value="Histone-fold"/>
</dbReference>
<protein>
    <submittedName>
        <fullName evidence="7">Taf3 protein</fullName>
    </submittedName>
</protein>
<proteinExistence type="predicted"/>
<dbReference type="Proteomes" id="UP001378960">
    <property type="component" value="Unassembled WGS sequence"/>
</dbReference>
<keyword evidence="4" id="KW-0539">Nucleus</keyword>
<evidence type="ECO:0000313" key="7">
    <source>
        <dbReference type="EMBL" id="GMM44181.1"/>
    </source>
</evidence>
<reference evidence="7 8" key="1">
    <citation type="journal article" date="2023" name="Elife">
        <title>Identification of key yeast species and microbe-microbe interactions impacting larval growth of Drosophila in the wild.</title>
        <authorList>
            <person name="Mure A."/>
            <person name="Sugiura Y."/>
            <person name="Maeda R."/>
            <person name="Honda K."/>
            <person name="Sakurai N."/>
            <person name="Takahashi Y."/>
            <person name="Watada M."/>
            <person name="Katoh T."/>
            <person name="Gotoh A."/>
            <person name="Gotoh Y."/>
            <person name="Taniguchi I."/>
            <person name="Nakamura K."/>
            <person name="Hayashi T."/>
            <person name="Katayama T."/>
            <person name="Uemura T."/>
            <person name="Hattori Y."/>
        </authorList>
    </citation>
    <scope>NUCLEOTIDE SEQUENCE [LARGE SCALE GENOMIC DNA]</scope>
    <source>
        <strain evidence="7 8">PK-24</strain>
    </source>
</reference>
<gene>
    <name evidence="7" type="ORF">DAPK24_007560</name>
</gene>
<feature type="compositionally biased region" description="Low complexity" evidence="5">
    <location>
        <begin position="184"/>
        <end position="203"/>
    </location>
</feature>
<feature type="region of interest" description="Disordered" evidence="5">
    <location>
        <begin position="247"/>
        <end position="273"/>
    </location>
</feature>
<keyword evidence="2" id="KW-0805">Transcription regulation</keyword>
<comment type="subcellular location">
    <subcellularLocation>
        <location evidence="1">Nucleus</location>
    </subcellularLocation>
</comment>
<dbReference type="Pfam" id="PF07524">
    <property type="entry name" value="Bromo_TP"/>
    <property type="match status" value="1"/>
</dbReference>
<dbReference type="InterPro" id="IPR006565">
    <property type="entry name" value="BTP"/>
</dbReference>
<dbReference type="GO" id="GO:0046982">
    <property type="term" value="F:protein heterodimerization activity"/>
    <property type="evidence" value="ECO:0007669"/>
    <property type="project" value="InterPro"/>
</dbReference>
<dbReference type="CDD" id="cd00076">
    <property type="entry name" value="HFD_SF"/>
    <property type="match status" value="1"/>
</dbReference>
<feature type="compositionally biased region" description="Low complexity" evidence="5">
    <location>
        <begin position="254"/>
        <end position="268"/>
    </location>
</feature>
<evidence type="ECO:0000259" key="6">
    <source>
        <dbReference type="SMART" id="SM00576"/>
    </source>
</evidence>
<keyword evidence="8" id="KW-1185">Reference proteome</keyword>
<evidence type="ECO:0000256" key="4">
    <source>
        <dbReference type="ARBA" id="ARBA00023242"/>
    </source>
</evidence>